<reference evidence="3 4" key="1">
    <citation type="submission" date="2023-01" db="EMBL/GenBank/DDBJ databases">
        <title>Thalassococcus onchidii sp. nov., isolated from a marine invertebrate from the South China Sea.</title>
        <authorList>
            <person name="Xu S."/>
            <person name="Liu Z."/>
            <person name="Xu Y."/>
        </authorList>
    </citation>
    <scope>NUCLEOTIDE SEQUENCE [LARGE SCALE GENOMIC DNA]</scope>
    <source>
        <strain evidence="3 4">KCTC 32084</strain>
    </source>
</reference>
<evidence type="ECO:0000313" key="3">
    <source>
        <dbReference type="EMBL" id="MDA7425616.1"/>
    </source>
</evidence>
<sequence length="184" mass="20157">MRLILSCLPPPGLICVALAWFASEKVPGFGKDLQSNATPNPPPRMTEAAPQREDVAPYVVAKAHDYSDEIAMLASRPLFSPTRRNPEPVAIEDPEPEISKVVVAKLSPPTAPVAAVAPEQPELEYRGLIGSDGKRSALLHDKSNSTEFWVVVSDGVSDWIVAEITTSYVRFTHGIHEFIVEFRQ</sequence>
<evidence type="ECO:0000256" key="1">
    <source>
        <dbReference type="SAM" id="MobiDB-lite"/>
    </source>
</evidence>
<dbReference type="Proteomes" id="UP001210720">
    <property type="component" value="Unassembled WGS sequence"/>
</dbReference>
<accession>A0ABT4XUG2</accession>
<keyword evidence="4" id="KW-1185">Reference proteome</keyword>
<comment type="caution">
    <text evidence="3">The sequence shown here is derived from an EMBL/GenBank/DDBJ whole genome shotgun (WGS) entry which is preliminary data.</text>
</comment>
<organism evidence="3 4">
    <name type="scientific">Thalassococcus lentus</name>
    <dbReference type="NCBI Taxonomy" id="1210524"/>
    <lineage>
        <taxon>Bacteria</taxon>
        <taxon>Pseudomonadati</taxon>
        <taxon>Pseudomonadota</taxon>
        <taxon>Alphaproteobacteria</taxon>
        <taxon>Rhodobacterales</taxon>
        <taxon>Roseobacteraceae</taxon>
        <taxon>Thalassococcus</taxon>
    </lineage>
</organism>
<feature type="region of interest" description="Disordered" evidence="1">
    <location>
        <begin position="32"/>
        <end position="52"/>
    </location>
</feature>
<dbReference type="EMBL" id="JAQIOY010000004">
    <property type="protein sequence ID" value="MDA7425616.1"/>
    <property type="molecule type" value="Genomic_DNA"/>
</dbReference>
<dbReference type="RefSeq" id="WP_271432977.1">
    <property type="nucleotide sequence ID" value="NZ_JAQIOY010000004.1"/>
</dbReference>
<keyword evidence="2" id="KW-0732">Signal</keyword>
<evidence type="ECO:0008006" key="5">
    <source>
        <dbReference type="Google" id="ProtNLM"/>
    </source>
</evidence>
<gene>
    <name evidence="3" type="ORF">PFY00_12850</name>
</gene>
<feature type="signal peptide" evidence="2">
    <location>
        <begin position="1"/>
        <end position="22"/>
    </location>
</feature>
<protein>
    <recommendedName>
        <fullName evidence="5">SH3 domain-containing protein</fullName>
    </recommendedName>
</protein>
<name>A0ABT4XUG2_9RHOB</name>
<evidence type="ECO:0000313" key="4">
    <source>
        <dbReference type="Proteomes" id="UP001210720"/>
    </source>
</evidence>
<evidence type="ECO:0000256" key="2">
    <source>
        <dbReference type="SAM" id="SignalP"/>
    </source>
</evidence>
<proteinExistence type="predicted"/>
<feature type="chain" id="PRO_5046862196" description="SH3 domain-containing protein" evidence="2">
    <location>
        <begin position="23"/>
        <end position="184"/>
    </location>
</feature>